<protein>
    <submittedName>
        <fullName evidence="1">UDP-glucuronosyl/UDP-glucosyltransferase protein</fullName>
        <ecNumber evidence="1">2.4.1.324</ecNumber>
    </submittedName>
</protein>
<accession>A0ACB7W808</accession>
<comment type="caution">
    <text evidence="1">The sequence shown here is derived from an EMBL/GenBank/DDBJ whole genome shotgun (WGS) entry which is preliminary data.</text>
</comment>
<dbReference type="Proteomes" id="UP000827976">
    <property type="component" value="Chromosome 5"/>
</dbReference>
<keyword evidence="2" id="KW-1185">Reference proteome</keyword>
<keyword evidence="1" id="KW-0328">Glycosyltransferase</keyword>
<evidence type="ECO:0000313" key="1">
    <source>
        <dbReference type="EMBL" id="KAH7683809.1"/>
    </source>
</evidence>
<dbReference type="EMBL" id="CM037015">
    <property type="protein sequence ID" value="KAH7683809.1"/>
    <property type="molecule type" value="Genomic_DNA"/>
</dbReference>
<gene>
    <name evidence="1" type="ORF">IHE45_05G207300</name>
</gene>
<sequence length="435" mass="49473">MAGEKPHVVCLPFPAQDHINPMLKLSRLLHSNGFHITFVNTEYNHRRLLRSRGTSSLDGLYDFCFKTIPDGLLPSDEDTTQDICLLFQSTMIQWLVPFRQLLTRLNGESSRVPPVTCVVSDGGMCFTLDVAKELLIPDILFWTTSCLWFHGLYALPSSHSEWLNMEDVNNGYLETVIDWILWMKNMRLRDIPTFIRTTNHDDTAINFIMHETKRASMGSAIILNTFNELEHQVLEAMASMLPPVYTIGPLSLLSSQISESPVAPIGSNLWKEEPGCMEWLGRKKPKSVVYLIEFAWGLTNSKHNFLWIIRPDLVRGDAAVVPQEFMKETQERGLLASWCSQEEVLEHPSIRGFLTHCGWNSTLESVCGGVPVLCWPFFAEQQTNCRYLCTEWGMGMEIGNSVKKEEVEGLIKELINGEKGMEMRKQGIGVERTSR</sequence>
<proteinExistence type="predicted"/>
<name>A0ACB7W808_DIOAL</name>
<keyword evidence="1" id="KW-0808">Transferase</keyword>
<reference evidence="2" key="1">
    <citation type="journal article" date="2022" name="Nat. Commun.">
        <title>Chromosome evolution and the genetic basis of agronomically important traits in greater yam.</title>
        <authorList>
            <person name="Bredeson J.V."/>
            <person name="Lyons J.B."/>
            <person name="Oniyinde I.O."/>
            <person name="Okereke N.R."/>
            <person name="Kolade O."/>
            <person name="Nnabue I."/>
            <person name="Nwadili C.O."/>
            <person name="Hribova E."/>
            <person name="Parker M."/>
            <person name="Nwogha J."/>
            <person name="Shu S."/>
            <person name="Carlson J."/>
            <person name="Kariba R."/>
            <person name="Muthemba S."/>
            <person name="Knop K."/>
            <person name="Barton G.J."/>
            <person name="Sherwood A.V."/>
            <person name="Lopez-Montes A."/>
            <person name="Asiedu R."/>
            <person name="Jamnadass R."/>
            <person name="Muchugi A."/>
            <person name="Goodstein D."/>
            <person name="Egesi C.N."/>
            <person name="Featherston J."/>
            <person name="Asfaw A."/>
            <person name="Simpson G.G."/>
            <person name="Dolezel J."/>
            <person name="Hendre P.S."/>
            <person name="Van Deynze A."/>
            <person name="Kumar P.L."/>
            <person name="Obidiegwu J.E."/>
            <person name="Bhattacharjee R."/>
            <person name="Rokhsar D.S."/>
        </authorList>
    </citation>
    <scope>NUCLEOTIDE SEQUENCE [LARGE SCALE GENOMIC DNA]</scope>
    <source>
        <strain evidence="2">cv. TDa95/00328</strain>
    </source>
</reference>
<organism evidence="1 2">
    <name type="scientific">Dioscorea alata</name>
    <name type="common">Purple yam</name>
    <dbReference type="NCBI Taxonomy" id="55571"/>
    <lineage>
        <taxon>Eukaryota</taxon>
        <taxon>Viridiplantae</taxon>
        <taxon>Streptophyta</taxon>
        <taxon>Embryophyta</taxon>
        <taxon>Tracheophyta</taxon>
        <taxon>Spermatophyta</taxon>
        <taxon>Magnoliopsida</taxon>
        <taxon>Liliopsida</taxon>
        <taxon>Dioscoreales</taxon>
        <taxon>Dioscoreaceae</taxon>
        <taxon>Dioscorea</taxon>
    </lineage>
</organism>
<dbReference type="EC" id="2.4.1.324" evidence="1"/>
<evidence type="ECO:0000313" key="2">
    <source>
        <dbReference type="Proteomes" id="UP000827976"/>
    </source>
</evidence>